<evidence type="ECO:0000313" key="2">
    <source>
        <dbReference type="EMBL" id="RNA12844.1"/>
    </source>
</evidence>
<gene>
    <name evidence="2" type="ORF">BpHYR1_010871</name>
</gene>
<dbReference type="EMBL" id="REGN01005592">
    <property type="protein sequence ID" value="RNA12844.1"/>
    <property type="molecule type" value="Genomic_DNA"/>
</dbReference>
<protein>
    <submittedName>
        <fullName evidence="2">Uncharacterized protein</fullName>
    </submittedName>
</protein>
<keyword evidence="1" id="KW-0812">Transmembrane</keyword>
<evidence type="ECO:0000313" key="3">
    <source>
        <dbReference type="Proteomes" id="UP000276133"/>
    </source>
</evidence>
<evidence type="ECO:0000256" key="1">
    <source>
        <dbReference type="SAM" id="Phobius"/>
    </source>
</evidence>
<reference evidence="2 3" key="1">
    <citation type="journal article" date="2018" name="Sci. Rep.">
        <title>Genomic signatures of local adaptation to the degree of environmental predictability in rotifers.</title>
        <authorList>
            <person name="Franch-Gras L."/>
            <person name="Hahn C."/>
            <person name="Garcia-Roger E.M."/>
            <person name="Carmona M.J."/>
            <person name="Serra M."/>
            <person name="Gomez A."/>
        </authorList>
    </citation>
    <scope>NUCLEOTIDE SEQUENCE [LARGE SCALE GENOMIC DNA]</scope>
    <source>
        <strain evidence="2">HYR1</strain>
    </source>
</reference>
<name>A0A3M7QP48_BRAPC</name>
<feature type="transmembrane region" description="Helical" evidence="1">
    <location>
        <begin position="57"/>
        <end position="75"/>
    </location>
</feature>
<keyword evidence="1" id="KW-1133">Transmembrane helix</keyword>
<dbReference type="AlphaFoldDB" id="A0A3M7QP48"/>
<keyword evidence="3" id="KW-1185">Reference proteome</keyword>
<accession>A0A3M7QP48</accession>
<comment type="caution">
    <text evidence="2">The sequence shown here is derived from an EMBL/GenBank/DDBJ whole genome shotgun (WGS) entry which is preliminary data.</text>
</comment>
<keyword evidence="1" id="KW-0472">Membrane</keyword>
<dbReference type="Proteomes" id="UP000276133">
    <property type="component" value="Unassembled WGS sequence"/>
</dbReference>
<organism evidence="2 3">
    <name type="scientific">Brachionus plicatilis</name>
    <name type="common">Marine rotifer</name>
    <name type="synonym">Brachionus muelleri</name>
    <dbReference type="NCBI Taxonomy" id="10195"/>
    <lineage>
        <taxon>Eukaryota</taxon>
        <taxon>Metazoa</taxon>
        <taxon>Spiralia</taxon>
        <taxon>Gnathifera</taxon>
        <taxon>Rotifera</taxon>
        <taxon>Eurotatoria</taxon>
        <taxon>Monogononta</taxon>
        <taxon>Pseudotrocha</taxon>
        <taxon>Ploima</taxon>
        <taxon>Brachionidae</taxon>
        <taxon>Brachionus</taxon>
    </lineage>
</organism>
<sequence length="77" mass="8994">MRPSKVLKKNELGKKPTAPKMELKNIKNVLLIRNVQLECISIIFMKIKLVFLDKSRNFLTIKLFISPFTIVYVALKF</sequence>
<proteinExistence type="predicted"/>